<organism evidence="3 4">
    <name type="scientific">Streptomyces subrutilus</name>
    <dbReference type="NCBI Taxonomy" id="36818"/>
    <lineage>
        <taxon>Bacteria</taxon>
        <taxon>Bacillati</taxon>
        <taxon>Actinomycetota</taxon>
        <taxon>Actinomycetes</taxon>
        <taxon>Kitasatosporales</taxon>
        <taxon>Streptomycetaceae</taxon>
        <taxon>Streptomyces</taxon>
    </lineage>
</organism>
<evidence type="ECO:0000313" key="4">
    <source>
        <dbReference type="Proteomes" id="UP000326831"/>
    </source>
</evidence>
<evidence type="ECO:0000256" key="1">
    <source>
        <dbReference type="SAM" id="MobiDB-lite"/>
    </source>
</evidence>
<evidence type="ECO:0000313" key="2">
    <source>
        <dbReference type="EMBL" id="GGZ82155.1"/>
    </source>
</evidence>
<reference evidence="2" key="1">
    <citation type="journal article" date="2014" name="Int. J. Syst. Evol. Microbiol.">
        <title>Complete genome sequence of Corynebacterium casei LMG S-19264T (=DSM 44701T), isolated from a smear-ripened cheese.</title>
        <authorList>
            <consortium name="US DOE Joint Genome Institute (JGI-PGF)"/>
            <person name="Walter F."/>
            <person name="Albersmeier A."/>
            <person name="Kalinowski J."/>
            <person name="Ruckert C."/>
        </authorList>
    </citation>
    <scope>NUCLEOTIDE SEQUENCE</scope>
    <source>
        <strain evidence="2">JCM 4834</strain>
    </source>
</reference>
<protein>
    <submittedName>
        <fullName evidence="3">DUF2188 domain-containing protein</fullName>
    </submittedName>
</protein>
<accession>A0A5P2UTQ5</accession>
<dbReference type="KEGG" id="ssub:CP968_33805"/>
<dbReference type="OrthoDB" id="8858565at2"/>
<dbReference type="Proteomes" id="UP000326831">
    <property type="component" value="Chromosome"/>
</dbReference>
<dbReference type="InterPro" id="IPR018691">
    <property type="entry name" value="DUF2188"/>
</dbReference>
<evidence type="ECO:0000313" key="3">
    <source>
        <dbReference type="EMBL" id="QEU82568.1"/>
    </source>
</evidence>
<dbReference type="AlphaFoldDB" id="A0A5P2UTQ5"/>
<dbReference type="EMBL" id="BMVX01000019">
    <property type="protein sequence ID" value="GGZ82155.1"/>
    <property type="molecule type" value="Genomic_DNA"/>
</dbReference>
<feature type="region of interest" description="Disordered" evidence="1">
    <location>
        <begin position="74"/>
        <end position="98"/>
    </location>
</feature>
<gene>
    <name evidence="3" type="ORF">CP968_33805</name>
    <name evidence="2" type="ORF">GCM10010371_47380</name>
</gene>
<reference evidence="3 4" key="2">
    <citation type="submission" date="2017-09" db="EMBL/GenBank/DDBJ databases">
        <authorList>
            <person name="Lee N."/>
            <person name="Cho B.-K."/>
        </authorList>
    </citation>
    <scope>NUCLEOTIDE SEQUENCE [LARGE SCALE GENOMIC DNA]</scope>
    <source>
        <strain evidence="3 4">ATCC 27467</strain>
    </source>
</reference>
<dbReference type="RefSeq" id="WP_150521578.1">
    <property type="nucleotide sequence ID" value="NZ_BMVX01000019.1"/>
</dbReference>
<reference evidence="2" key="3">
    <citation type="submission" date="2020-09" db="EMBL/GenBank/DDBJ databases">
        <authorList>
            <person name="Sun Q."/>
            <person name="Ohkuma M."/>
        </authorList>
    </citation>
    <scope>NUCLEOTIDE SEQUENCE</scope>
    <source>
        <strain evidence="2">JCM 4834</strain>
    </source>
</reference>
<dbReference type="Proteomes" id="UP000634660">
    <property type="component" value="Unassembled WGS sequence"/>
</dbReference>
<dbReference type="EMBL" id="CP023701">
    <property type="protein sequence ID" value="QEU82568.1"/>
    <property type="molecule type" value="Genomic_DNA"/>
</dbReference>
<sequence length="98" mass="10758">MAAKLTVYHVSPSGERAAAAGVKWQVEGREGRRLLHEPHRTQKDAIDAARQHAKSHEPAQVIVHARDGHVRTAYTYGDSPATRPGERGRRAGERGGLF</sequence>
<feature type="compositionally biased region" description="Basic and acidic residues" evidence="1">
    <location>
        <begin position="84"/>
        <end position="98"/>
    </location>
</feature>
<dbReference type="Pfam" id="PF09954">
    <property type="entry name" value="DUF2188"/>
    <property type="match status" value="1"/>
</dbReference>
<name>A0A5P2UTQ5_9ACTN</name>
<proteinExistence type="predicted"/>
<keyword evidence="4" id="KW-1185">Reference proteome</keyword>